<proteinExistence type="predicted"/>
<name>A0A1D7XFS7_9CAUD</name>
<accession>A0A1D7XFS7</accession>
<dbReference type="Proteomes" id="UP000225358">
    <property type="component" value="Segment"/>
</dbReference>
<evidence type="ECO:0000313" key="1">
    <source>
        <dbReference type="EMBL" id="AOQ27138.1"/>
    </source>
</evidence>
<dbReference type="EMBL" id="KX552041">
    <property type="protein sequence ID" value="AOQ27138.1"/>
    <property type="molecule type" value="Genomic_DNA"/>
</dbReference>
<gene>
    <name evidence="1" type="ORF">ESCO13_00016</name>
</gene>
<keyword evidence="2" id="KW-1185">Reference proteome</keyword>
<sequence length="122" mass="13821">MSKSAIKALEKAQEVIATSTTGAKVNLVGYLTDETIRKNWRNADLLACLLINSVANAFQCETAESLEENLFDNMDQAIETYIQSNLDSWNSKTWPDNLRDTTDQLIRLALMVERDNVHNRTK</sequence>
<evidence type="ECO:0000313" key="2">
    <source>
        <dbReference type="Proteomes" id="UP000225358"/>
    </source>
</evidence>
<reference evidence="1" key="1">
    <citation type="submission" date="2017-02" db="EMBL/GenBank/DDBJ databases">
        <title>Complete genome sequence of two Escherichia coli phages, vB_EcoM_ ESCO5 and vB_EcoM_ESCO13, which are related to phAPEC8.</title>
        <authorList>
            <person name="Trotereau A."/>
            <person name="Gonnet M."/>
            <person name="Viardot A."/>
            <person name="Lalmanach A.-C."/>
            <person name="Guabiraba R."/>
            <person name="Chanteloup N."/>
            <person name="Schouler C."/>
        </authorList>
    </citation>
    <scope>NUCLEOTIDE SEQUENCE [LARGE SCALE GENOMIC DNA]</scope>
</reference>
<protein>
    <submittedName>
        <fullName evidence="1">Uncharacterized protein</fullName>
    </submittedName>
</protein>
<organism evidence="1 2">
    <name type="scientific">Escherichia phage ESCO13</name>
    <dbReference type="NCBI Taxonomy" id="1881104"/>
    <lineage>
        <taxon>Viruses</taxon>
        <taxon>Duplodnaviria</taxon>
        <taxon>Heunggongvirae</taxon>
        <taxon>Uroviricota</taxon>
        <taxon>Caudoviricetes</taxon>
        <taxon>Stephanstirmvirinae</taxon>
        <taxon>Phapecoctavirus</taxon>
        <taxon>Phapecoctavirus ESCO13</taxon>
    </lineage>
</organism>